<protein>
    <recommendedName>
        <fullName evidence="3">Transposase family protein</fullName>
    </recommendedName>
</protein>
<organism evidence="1 2">
    <name type="scientific">Bacteroides acidifaciens</name>
    <dbReference type="NCBI Taxonomy" id="85831"/>
    <lineage>
        <taxon>Bacteria</taxon>
        <taxon>Pseudomonadati</taxon>
        <taxon>Bacteroidota</taxon>
        <taxon>Bacteroidia</taxon>
        <taxon>Bacteroidales</taxon>
        <taxon>Bacteroidaceae</taxon>
        <taxon>Bacteroides</taxon>
    </lineage>
</organism>
<proteinExistence type="predicted"/>
<sequence>MSLFDLNNPHAIVEVRNSKTDKSTIPSDTCIDYYFKRVWHTPPFTSMNCPSCGEKMFLKRNNQDIEDDRTMVGAHVELVMYPFMKYILPLCKSCNDKKLALRPFWISKSSLYPLSRRR</sequence>
<evidence type="ECO:0008006" key="3">
    <source>
        <dbReference type="Google" id="ProtNLM"/>
    </source>
</evidence>
<gene>
    <name evidence="1" type="ORF">D7Y07_19090</name>
</gene>
<dbReference type="AlphaFoldDB" id="A0A3L7Z0N9"/>
<comment type="caution">
    <text evidence="1">The sequence shown here is derived from an EMBL/GenBank/DDBJ whole genome shotgun (WGS) entry which is preliminary data.</text>
</comment>
<reference evidence="1 2" key="1">
    <citation type="submission" date="2018-09" db="EMBL/GenBank/DDBJ databases">
        <title>Murine metabolic-syndrome-specific gut microbial biobank.</title>
        <authorList>
            <person name="Liu C."/>
        </authorList>
    </citation>
    <scope>NUCLEOTIDE SEQUENCE [LARGE SCALE GENOMIC DNA]</scope>
    <source>
        <strain evidence="1 2">0.1X-D8-26</strain>
    </source>
</reference>
<evidence type="ECO:0000313" key="2">
    <source>
        <dbReference type="Proteomes" id="UP000267159"/>
    </source>
</evidence>
<name>A0A3L7Z0N9_9BACE</name>
<dbReference type="EMBL" id="RAZM01000106">
    <property type="protein sequence ID" value="RLT78470.1"/>
    <property type="molecule type" value="Genomic_DNA"/>
</dbReference>
<evidence type="ECO:0000313" key="1">
    <source>
        <dbReference type="EMBL" id="RLT78470.1"/>
    </source>
</evidence>
<dbReference type="Proteomes" id="UP000267159">
    <property type="component" value="Unassembled WGS sequence"/>
</dbReference>
<accession>A0A3L7Z0N9</accession>